<keyword evidence="2" id="KW-1185">Reference proteome</keyword>
<sequence>MFSESVGKLSSAATKPAFASLFAVGAVRTRRSERHRKCQIFPCDTKLLAATKSPACLDAKAGG</sequence>
<dbReference type="AlphaFoldDB" id="M5RT86"/>
<name>M5RT86_9BACT</name>
<accession>M5RT86</accession>
<reference evidence="1 2" key="1">
    <citation type="journal article" date="2013" name="Mar. Genomics">
        <title>Expression of sulfatases in Rhodopirellula baltica and the diversity of sulfatases in the genus Rhodopirellula.</title>
        <authorList>
            <person name="Wegner C.E."/>
            <person name="Richter-Heitmann T."/>
            <person name="Klindworth A."/>
            <person name="Klockow C."/>
            <person name="Richter M."/>
            <person name="Achstetter T."/>
            <person name="Glockner F.O."/>
            <person name="Harder J."/>
        </authorList>
    </citation>
    <scope>NUCLEOTIDE SEQUENCE [LARGE SCALE GENOMIC DNA]</scope>
    <source>
        <strain evidence="1 2">SM1</strain>
    </source>
</reference>
<dbReference type="PATRIC" id="fig|1265738.3.peg.5899"/>
<dbReference type="EMBL" id="ANOG01000848">
    <property type="protein sequence ID" value="EMI17179.1"/>
    <property type="molecule type" value="Genomic_DNA"/>
</dbReference>
<gene>
    <name evidence="1" type="ORF">RMSM_05909</name>
</gene>
<proteinExistence type="predicted"/>
<evidence type="ECO:0000313" key="1">
    <source>
        <dbReference type="EMBL" id="EMI17179.1"/>
    </source>
</evidence>
<dbReference type="Proteomes" id="UP000011991">
    <property type="component" value="Unassembled WGS sequence"/>
</dbReference>
<evidence type="ECO:0000313" key="2">
    <source>
        <dbReference type="Proteomes" id="UP000011991"/>
    </source>
</evidence>
<organism evidence="1 2">
    <name type="scientific">Rhodopirellula maiorica SM1</name>
    <dbReference type="NCBI Taxonomy" id="1265738"/>
    <lineage>
        <taxon>Bacteria</taxon>
        <taxon>Pseudomonadati</taxon>
        <taxon>Planctomycetota</taxon>
        <taxon>Planctomycetia</taxon>
        <taxon>Pirellulales</taxon>
        <taxon>Pirellulaceae</taxon>
        <taxon>Novipirellula</taxon>
    </lineage>
</organism>
<comment type="caution">
    <text evidence="1">The sequence shown here is derived from an EMBL/GenBank/DDBJ whole genome shotgun (WGS) entry which is preliminary data.</text>
</comment>
<protein>
    <submittedName>
        <fullName evidence="1">Uncharacterized protein</fullName>
    </submittedName>
</protein>